<evidence type="ECO:0000259" key="1">
    <source>
        <dbReference type="Pfam" id="PF26408"/>
    </source>
</evidence>
<evidence type="ECO:0000313" key="3">
    <source>
        <dbReference type="Proteomes" id="UP001139494"/>
    </source>
</evidence>
<accession>A0A9R1CR89</accession>
<protein>
    <recommendedName>
        <fullName evidence="1">DUF8106 domain-containing protein</fullName>
    </recommendedName>
</protein>
<comment type="caution">
    <text evidence="2">The sequence shown here is derived from an EMBL/GenBank/DDBJ whole genome shotgun (WGS) entry which is preliminary data.</text>
</comment>
<keyword evidence="3" id="KW-1185">Reference proteome</keyword>
<dbReference type="InterPro" id="IPR058419">
    <property type="entry name" value="DUF8106"/>
</dbReference>
<name>A0A9R1CR89_9EURY</name>
<reference evidence="2" key="1">
    <citation type="journal article" date="2023" name="Front. Microbiol.">
        <title>Genomic-based phylogenetic and metabolic analyses of the genus Natronomonas, and description of Natronomonas aquatica sp. nov.</title>
        <authorList>
            <person name="Garcia-Roldan A."/>
            <person name="Duran-Viseras A."/>
            <person name="de la Haba R.R."/>
            <person name="Corral P."/>
            <person name="Sanchez-Porro C."/>
            <person name="Ventosa A."/>
        </authorList>
    </citation>
    <scope>NUCLEOTIDE SEQUENCE</scope>
    <source>
        <strain evidence="2">F2-12</strain>
    </source>
</reference>
<dbReference type="AlphaFoldDB" id="A0A9R1CR89"/>
<feature type="domain" description="DUF8106" evidence="1">
    <location>
        <begin position="14"/>
        <end position="55"/>
    </location>
</feature>
<proteinExistence type="predicted"/>
<dbReference type="EMBL" id="JAHLKM010000002">
    <property type="protein sequence ID" value="MCQ4332480.1"/>
    <property type="molecule type" value="Genomic_DNA"/>
</dbReference>
<dbReference type="Pfam" id="PF26408">
    <property type="entry name" value="DUF8106"/>
    <property type="match status" value="1"/>
</dbReference>
<evidence type="ECO:0000313" key="2">
    <source>
        <dbReference type="EMBL" id="MCQ4332480.1"/>
    </source>
</evidence>
<gene>
    <name evidence="2" type="ORF">KM295_03055</name>
</gene>
<dbReference type="RefSeq" id="WP_256028406.1">
    <property type="nucleotide sequence ID" value="NZ_JAHLKM010000002.1"/>
</dbReference>
<dbReference type="Proteomes" id="UP001139494">
    <property type="component" value="Unassembled WGS sequence"/>
</dbReference>
<organism evidence="2 3">
    <name type="scientific">Natronomonas aquatica</name>
    <dbReference type="NCBI Taxonomy" id="2841590"/>
    <lineage>
        <taxon>Archaea</taxon>
        <taxon>Methanobacteriati</taxon>
        <taxon>Methanobacteriota</taxon>
        <taxon>Stenosarchaea group</taxon>
        <taxon>Halobacteria</taxon>
        <taxon>Halobacteriales</taxon>
        <taxon>Natronomonadaceae</taxon>
        <taxon>Natronomonas</taxon>
    </lineage>
</organism>
<sequence length="70" mass="7424">MSVTQPNTEQESARKAFLFCPGCSHAAPAGDGWSVDDHDDRTDIGCPNCGTVVVSQPYFDAGHRSTPITA</sequence>